<keyword evidence="2" id="KW-1185">Reference proteome</keyword>
<dbReference type="AlphaFoldDB" id="S9QBM5"/>
<dbReference type="HOGENOM" id="CLU_095324_1_0_5"/>
<evidence type="ECO:0000313" key="2">
    <source>
        <dbReference type="Proteomes" id="UP000015347"/>
    </source>
</evidence>
<protein>
    <recommendedName>
        <fullName evidence="3">SAM-dependent methyltransferase</fullName>
    </recommendedName>
</protein>
<dbReference type="Gene3D" id="3.40.50.150">
    <property type="entry name" value="Vaccinia Virus protein VP39"/>
    <property type="match status" value="1"/>
</dbReference>
<reference evidence="2" key="1">
    <citation type="journal article" date="2014" name="Stand. Genomic Sci.">
        <title>Genome sequence of the exopolysaccharide-producing Salipiger mucosus type strain (DSM 16094(T)), a moderately halophilic member of the Roseobacter clade.</title>
        <authorList>
            <person name="Riedel T."/>
            <person name="Spring S."/>
            <person name="Fiebig A."/>
            <person name="Petersen J."/>
            <person name="Kyrpides N.C."/>
            <person name="Goker M."/>
            <person name="Klenk H.P."/>
        </authorList>
    </citation>
    <scope>NUCLEOTIDE SEQUENCE [LARGE SCALE GENOMIC DNA]</scope>
    <source>
        <strain evidence="2">DSM 16094</strain>
    </source>
</reference>
<dbReference type="eggNOG" id="COG4122">
    <property type="taxonomic scope" value="Bacteria"/>
</dbReference>
<dbReference type="Proteomes" id="UP000015347">
    <property type="component" value="Unassembled WGS sequence"/>
</dbReference>
<dbReference type="OrthoDB" id="938855at2"/>
<dbReference type="RefSeq" id="WP_020039053.1">
    <property type="nucleotide sequence ID" value="NZ_KE557279.1"/>
</dbReference>
<comment type="caution">
    <text evidence="1">The sequence shown here is derived from an EMBL/GenBank/DDBJ whole genome shotgun (WGS) entry which is preliminary data.</text>
</comment>
<evidence type="ECO:0008006" key="3">
    <source>
        <dbReference type="Google" id="ProtNLM"/>
    </source>
</evidence>
<gene>
    <name evidence="1" type="ORF">Salmuc_04399</name>
</gene>
<sequence length="247" mass="26999">MTVTNTLKNGYVVSARGLAAASGQIGLRRWLEARGETSRLAHWMLSLGAIHDLEALVALDVPWWSYDAIDAVERFLRERPGARVFEYGSGASTLWLARRAGSVTSVEHHRGWYDRMQDALGRFPIACPVDLRLVAPDAAPSSDSLYLSEKSGSAGVSFSAYAREIDAGADALYDLIVIDGRSRNACLAHAERHLAEGGMIVFDNSGRTRYRRAIAQSGLSARRLRGLTPALPYPDETTLLTRPAGRE</sequence>
<accession>S9QBM5</accession>
<dbReference type="SUPFAM" id="SSF53335">
    <property type="entry name" value="S-adenosyl-L-methionine-dependent methyltransferases"/>
    <property type="match status" value="1"/>
</dbReference>
<dbReference type="InterPro" id="IPR029063">
    <property type="entry name" value="SAM-dependent_MTases_sf"/>
</dbReference>
<organism evidence="1 2">
    <name type="scientific">Salipiger mucosus DSM 16094</name>
    <dbReference type="NCBI Taxonomy" id="1123237"/>
    <lineage>
        <taxon>Bacteria</taxon>
        <taxon>Pseudomonadati</taxon>
        <taxon>Pseudomonadota</taxon>
        <taxon>Alphaproteobacteria</taxon>
        <taxon>Rhodobacterales</taxon>
        <taxon>Roseobacteraceae</taxon>
        <taxon>Salipiger</taxon>
    </lineage>
</organism>
<name>S9QBM5_9RHOB</name>
<dbReference type="STRING" id="1123237.Salmuc_04399"/>
<proteinExistence type="predicted"/>
<evidence type="ECO:0000313" key="1">
    <source>
        <dbReference type="EMBL" id="EPX78816.1"/>
    </source>
</evidence>
<dbReference type="EMBL" id="APVH01000038">
    <property type="protein sequence ID" value="EPX78816.1"/>
    <property type="molecule type" value="Genomic_DNA"/>
</dbReference>